<organism evidence="3 4">
    <name type="scientific">Panagrellus redivivus</name>
    <name type="common">Microworm</name>
    <dbReference type="NCBI Taxonomy" id="6233"/>
    <lineage>
        <taxon>Eukaryota</taxon>
        <taxon>Metazoa</taxon>
        <taxon>Ecdysozoa</taxon>
        <taxon>Nematoda</taxon>
        <taxon>Chromadorea</taxon>
        <taxon>Rhabditida</taxon>
        <taxon>Tylenchina</taxon>
        <taxon>Panagrolaimomorpha</taxon>
        <taxon>Panagrolaimoidea</taxon>
        <taxon>Panagrolaimidae</taxon>
        <taxon>Panagrellus</taxon>
    </lineage>
</organism>
<feature type="compositionally biased region" description="Basic residues" evidence="1">
    <location>
        <begin position="86"/>
        <end position="105"/>
    </location>
</feature>
<protein>
    <submittedName>
        <fullName evidence="4">Extensin-like</fullName>
    </submittedName>
</protein>
<accession>A0A7E4V1V4</accession>
<reference evidence="4" key="2">
    <citation type="submission" date="2020-10" db="UniProtKB">
        <authorList>
            <consortium name="WormBaseParasite"/>
        </authorList>
    </citation>
    <scope>IDENTIFICATION</scope>
</reference>
<evidence type="ECO:0000256" key="2">
    <source>
        <dbReference type="SAM" id="SignalP"/>
    </source>
</evidence>
<feature type="region of interest" description="Disordered" evidence="1">
    <location>
        <begin position="49"/>
        <end position="133"/>
    </location>
</feature>
<dbReference type="WBParaSite" id="Pan_g1556.t1">
    <property type="protein sequence ID" value="Pan_g1556.t1"/>
    <property type="gene ID" value="Pan_g1556"/>
</dbReference>
<evidence type="ECO:0000256" key="1">
    <source>
        <dbReference type="SAM" id="MobiDB-lite"/>
    </source>
</evidence>
<evidence type="ECO:0000313" key="3">
    <source>
        <dbReference type="Proteomes" id="UP000492821"/>
    </source>
</evidence>
<feature type="signal peptide" evidence="2">
    <location>
        <begin position="1"/>
        <end position="19"/>
    </location>
</feature>
<feature type="chain" id="PRO_5028932525" evidence="2">
    <location>
        <begin position="20"/>
        <end position="200"/>
    </location>
</feature>
<dbReference type="Proteomes" id="UP000492821">
    <property type="component" value="Unassembled WGS sequence"/>
</dbReference>
<name>A0A7E4V1V4_PANRE</name>
<evidence type="ECO:0000313" key="4">
    <source>
        <dbReference type="WBParaSite" id="Pan_g1556.t1"/>
    </source>
</evidence>
<feature type="region of interest" description="Disordered" evidence="1">
    <location>
        <begin position="163"/>
        <end position="200"/>
    </location>
</feature>
<keyword evidence="2" id="KW-0732">Signal</keyword>
<sequence length="200" mass="22107">MRLLFLTLLLCVAVTAVVAVQSGSNKLPKKPSRKDVVKPSKVTKLPNALNLSFKHRTRSSPRPKPIWLTSPSPTSTRHPKIDVKYPSRRTKVPGKISTKRPRVKPTKVPVKGSSVKDKGSSTKPIHPKTKRPPFIYVKPNGSTVKLIPKIVTRKPIVDTTTTNILQKTTPGPKLEPFPEADPLKKSSKTSISTLQREAHL</sequence>
<keyword evidence="3" id="KW-1185">Reference proteome</keyword>
<reference evidence="3" key="1">
    <citation type="journal article" date="2013" name="Genetics">
        <title>The draft genome and transcriptome of Panagrellus redivivus are shaped by the harsh demands of a free-living lifestyle.</title>
        <authorList>
            <person name="Srinivasan J."/>
            <person name="Dillman A.R."/>
            <person name="Macchietto M.G."/>
            <person name="Heikkinen L."/>
            <person name="Lakso M."/>
            <person name="Fracchia K.M."/>
            <person name="Antoshechkin I."/>
            <person name="Mortazavi A."/>
            <person name="Wong G."/>
            <person name="Sternberg P.W."/>
        </authorList>
    </citation>
    <scope>NUCLEOTIDE SEQUENCE [LARGE SCALE GENOMIC DNA]</scope>
    <source>
        <strain evidence="3">MT8872</strain>
    </source>
</reference>
<proteinExistence type="predicted"/>
<dbReference type="AlphaFoldDB" id="A0A7E4V1V4"/>